<reference evidence="2" key="1">
    <citation type="journal article" date="2020" name="New Phytol.">
        <title>Comparative genomics reveals dynamic genome evolution in host specialist ectomycorrhizal fungi.</title>
        <authorList>
            <person name="Lofgren L.A."/>
            <person name="Nguyen N.H."/>
            <person name="Vilgalys R."/>
            <person name="Ruytinx J."/>
            <person name="Liao H.L."/>
            <person name="Branco S."/>
            <person name="Kuo A."/>
            <person name="LaButti K."/>
            <person name="Lipzen A."/>
            <person name="Andreopoulos W."/>
            <person name="Pangilinan J."/>
            <person name="Riley R."/>
            <person name="Hundley H."/>
            <person name="Na H."/>
            <person name="Barry K."/>
            <person name="Grigoriev I.V."/>
            <person name="Stajich J.E."/>
            <person name="Kennedy P.G."/>
        </authorList>
    </citation>
    <scope>NUCLEOTIDE SEQUENCE</scope>
    <source>
        <strain evidence="2">S12</strain>
    </source>
</reference>
<comment type="caution">
    <text evidence="2">The sequence shown here is derived from an EMBL/GenBank/DDBJ whole genome shotgun (WGS) entry which is preliminary data.</text>
</comment>
<protein>
    <submittedName>
        <fullName evidence="2">Uncharacterized protein</fullName>
    </submittedName>
</protein>
<feature type="region of interest" description="Disordered" evidence="1">
    <location>
        <begin position="149"/>
        <end position="205"/>
    </location>
</feature>
<dbReference type="RefSeq" id="XP_041161783.1">
    <property type="nucleotide sequence ID" value="XM_041299990.1"/>
</dbReference>
<sequence length="357" mass="40400">MNSFKKMFQKSNDDQKVSLKHSKSMPYGFSSEGRRREPLRDDSSKPVYRGKTPLQKSDIVYVKQAPGILDIYHGKSQHTYYHGPARANVDTRADSDLLTKFPHSPEPTEGLPRRGFRALSLNSKGIKPQIPIYNSGTSDQEAYPSIPHGKQGHEATVDQPSADVRWTPDNHTRSGGLAERIRAKSSTDRSNIHPPPAPAPPLPTTRALNPTLSHSAHSSHVNLREVPSQVAVSTPVPAYPQSYWPYSQYDEILHEQDPAVLSKMINGYPLTPVRSASCPEHMRPMYFDMDEPYCLEKTLRWYIHMALAERRPLDARAGGRYHRIVDARRIFKADYNQLDAYQIEFIGETEQGELVMD</sequence>
<feature type="compositionally biased region" description="Basic and acidic residues" evidence="1">
    <location>
        <begin position="32"/>
        <end position="44"/>
    </location>
</feature>
<feature type="region of interest" description="Disordered" evidence="1">
    <location>
        <begin position="1"/>
        <end position="55"/>
    </location>
</feature>
<dbReference type="GeneID" id="64593754"/>
<dbReference type="Proteomes" id="UP000719766">
    <property type="component" value="Unassembled WGS sequence"/>
</dbReference>
<feature type="compositionally biased region" description="Pro residues" evidence="1">
    <location>
        <begin position="193"/>
        <end position="203"/>
    </location>
</feature>
<proteinExistence type="predicted"/>
<gene>
    <name evidence="2" type="ORF">HD556DRAFT_1307020</name>
</gene>
<accession>A0A9P7DJS5</accession>
<evidence type="ECO:0000313" key="2">
    <source>
        <dbReference type="EMBL" id="KAG1796267.1"/>
    </source>
</evidence>
<name>A0A9P7DJS5_9AGAM</name>
<organism evidence="2 3">
    <name type="scientific">Suillus plorans</name>
    <dbReference type="NCBI Taxonomy" id="116603"/>
    <lineage>
        <taxon>Eukaryota</taxon>
        <taxon>Fungi</taxon>
        <taxon>Dikarya</taxon>
        <taxon>Basidiomycota</taxon>
        <taxon>Agaricomycotina</taxon>
        <taxon>Agaricomycetes</taxon>
        <taxon>Agaricomycetidae</taxon>
        <taxon>Boletales</taxon>
        <taxon>Suillineae</taxon>
        <taxon>Suillaceae</taxon>
        <taxon>Suillus</taxon>
    </lineage>
</organism>
<dbReference type="AlphaFoldDB" id="A0A9P7DJS5"/>
<keyword evidence="3" id="KW-1185">Reference proteome</keyword>
<evidence type="ECO:0000313" key="3">
    <source>
        <dbReference type="Proteomes" id="UP000719766"/>
    </source>
</evidence>
<feature type="compositionally biased region" description="Basic and acidic residues" evidence="1">
    <location>
        <begin position="179"/>
        <end position="191"/>
    </location>
</feature>
<dbReference type="EMBL" id="JABBWE010000019">
    <property type="protein sequence ID" value="KAG1796267.1"/>
    <property type="molecule type" value="Genomic_DNA"/>
</dbReference>
<evidence type="ECO:0000256" key="1">
    <source>
        <dbReference type="SAM" id="MobiDB-lite"/>
    </source>
</evidence>
<dbReference type="OrthoDB" id="2681072at2759"/>